<dbReference type="RefSeq" id="WP_109245701.1">
    <property type="nucleotide sequence ID" value="NZ_BFFO01000004.1"/>
</dbReference>
<name>A0A2R5HJG8_9LACT</name>
<dbReference type="InterPro" id="IPR027417">
    <property type="entry name" value="P-loop_NTPase"/>
</dbReference>
<proteinExistence type="predicted"/>
<dbReference type="AlphaFoldDB" id="A0A2R5HJG8"/>
<dbReference type="GO" id="GO:0005525">
    <property type="term" value="F:GTP binding"/>
    <property type="evidence" value="ECO:0007669"/>
    <property type="project" value="InterPro"/>
</dbReference>
<evidence type="ECO:0000259" key="1">
    <source>
        <dbReference type="Pfam" id="PF03205"/>
    </source>
</evidence>
<sequence>MKILQIAGRKKSGKTTTTIDFIKAARELDLKVATFKHSHHCVAMDVEGTDTARFSEAGCQQVALSNDSGFFWHEVRKPKRLEEEIRDFVDPDTDIVFTESFNHEALPKLLLVRPEDDSESLDKFKPADYIASIYNEADFTDKIDLSTEALRKAWLKAWLAEA</sequence>
<dbReference type="PANTHER" id="PTHR40072">
    <property type="entry name" value="MOLYBDOPTERIN-GUANINE DINUCLEOTIDE BIOSYNTHESIS ADAPTER PROTEIN-RELATED"/>
    <property type="match status" value="1"/>
</dbReference>
<dbReference type="Pfam" id="PF03205">
    <property type="entry name" value="MobB"/>
    <property type="match status" value="1"/>
</dbReference>
<dbReference type="GO" id="GO:0006777">
    <property type="term" value="P:Mo-molybdopterin cofactor biosynthetic process"/>
    <property type="evidence" value="ECO:0007669"/>
    <property type="project" value="InterPro"/>
</dbReference>
<accession>A0A2R5HJG8</accession>
<comment type="caution">
    <text evidence="2">The sequence shown here is derived from an EMBL/GenBank/DDBJ whole genome shotgun (WGS) entry which is preliminary data.</text>
</comment>
<dbReference type="InterPro" id="IPR004435">
    <property type="entry name" value="MobB_dom"/>
</dbReference>
<protein>
    <submittedName>
        <fullName evidence="2">Molybdopterin-guanine dinucleotide biosynthesis protein MobB</fullName>
    </submittedName>
</protein>
<dbReference type="Gene3D" id="3.40.50.300">
    <property type="entry name" value="P-loop containing nucleotide triphosphate hydrolases"/>
    <property type="match status" value="1"/>
</dbReference>
<dbReference type="EMBL" id="BFFO01000004">
    <property type="protein sequence ID" value="GBG96730.1"/>
    <property type="molecule type" value="Genomic_DNA"/>
</dbReference>
<evidence type="ECO:0000313" key="2">
    <source>
        <dbReference type="EMBL" id="GBG96730.1"/>
    </source>
</evidence>
<gene>
    <name evidence="2" type="primary">mobB</name>
    <name evidence="2" type="ORF">NtB2_00854</name>
</gene>
<evidence type="ECO:0000313" key="3">
    <source>
        <dbReference type="Proteomes" id="UP000245021"/>
    </source>
</evidence>
<dbReference type="InterPro" id="IPR052539">
    <property type="entry name" value="MGD_biosynthesis_adapter"/>
</dbReference>
<dbReference type="PANTHER" id="PTHR40072:SF1">
    <property type="entry name" value="MOLYBDOPTERIN-GUANINE DINUCLEOTIDE BIOSYNTHESIS ADAPTER PROTEIN"/>
    <property type="match status" value="1"/>
</dbReference>
<dbReference type="OrthoDB" id="9786803at2"/>
<keyword evidence="3" id="KW-1185">Reference proteome</keyword>
<organism evidence="2 3">
    <name type="scientific">Lactococcus termiticola</name>
    <dbReference type="NCBI Taxonomy" id="2169526"/>
    <lineage>
        <taxon>Bacteria</taxon>
        <taxon>Bacillati</taxon>
        <taxon>Bacillota</taxon>
        <taxon>Bacilli</taxon>
        <taxon>Lactobacillales</taxon>
        <taxon>Streptococcaceae</taxon>
        <taxon>Lactococcus</taxon>
    </lineage>
</organism>
<dbReference type="SUPFAM" id="SSF52540">
    <property type="entry name" value="P-loop containing nucleoside triphosphate hydrolases"/>
    <property type="match status" value="1"/>
</dbReference>
<feature type="domain" description="Molybdopterin-guanine dinucleotide biosynthesis protein B (MobB)" evidence="1">
    <location>
        <begin position="3"/>
        <end position="123"/>
    </location>
</feature>
<reference evidence="2 3" key="1">
    <citation type="journal article" date="2018" name="Genome Announc.">
        <title>Draft Genome Sequence of Lactococcus sp. Strain NtB2 (JCM 32569), Isolated from the Gut of the Higher Termite Nasutitermes takasagoensis.</title>
        <authorList>
            <person name="Noda S."/>
            <person name="Aihara C."/>
            <person name="Yuki M."/>
            <person name="Ohkuma M."/>
        </authorList>
    </citation>
    <scope>NUCLEOTIDE SEQUENCE [LARGE SCALE GENOMIC DNA]</scope>
    <source>
        <strain evidence="2 3">NtB2</strain>
    </source>
</reference>
<dbReference type="Proteomes" id="UP000245021">
    <property type="component" value="Unassembled WGS sequence"/>
</dbReference>
<dbReference type="NCBIfam" id="TIGR00176">
    <property type="entry name" value="mobB"/>
    <property type="match status" value="1"/>
</dbReference>